<gene>
    <name evidence="1" type="ORF">CCMSSC00406_0005349</name>
</gene>
<dbReference type="Proteomes" id="UP000824881">
    <property type="component" value="Unassembled WGS sequence"/>
</dbReference>
<reference evidence="1 2" key="1">
    <citation type="journal article" date="2021" name="Appl. Environ. Microbiol.">
        <title>Genetic linkage and physical mapping for an oyster mushroom Pleurotus cornucopiae and QTL analysis for the trait cap color.</title>
        <authorList>
            <person name="Zhang Y."/>
            <person name="Gao W."/>
            <person name="Sonnenberg A."/>
            <person name="Chen Q."/>
            <person name="Zhang J."/>
            <person name="Huang C."/>
        </authorList>
    </citation>
    <scope>NUCLEOTIDE SEQUENCE [LARGE SCALE GENOMIC DNA]</scope>
    <source>
        <strain evidence="1">CCMSSC00406</strain>
    </source>
</reference>
<comment type="caution">
    <text evidence="1">The sequence shown here is derived from an EMBL/GenBank/DDBJ whole genome shotgun (WGS) entry which is preliminary data.</text>
</comment>
<keyword evidence="2" id="KW-1185">Reference proteome</keyword>
<name>A0ACB7IMY5_PLECO</name>
<accession>A0ACB7IMY5</accession>
<sequence>MHSNRFFSTLSVALSFFLPVYGAFYTDPARLPTNSFDYVVVGGGTAGAVIANRLTENPRVTVLLLEAGPSNINVTNSIVPLLHNFLIPNTPYDWNFTTTNQVGFNGRNISFPRGHMLGGSSSVNGLVFTRGSSDDWDAYAAIAEDPSWTWESIQRYLPLIEQFTEPIEPYNITGDFIPSLHGTDGKIQTSVANYRIPLDEHIIEASQELGDEFPFNPDMGGGENVLGLGWTVSTIGRGVRSSSATGYLAPEYLSRPNLHVLVHAQVTKLIQTGTRNRLPSFHSLQFTSTLAGPRARPITVTGRRAVVLSAGAVGTPHILQLSGIGDRSLLESVGIRTIVHNPSVGRNLSDHPLLACVYSVHDNSSYDILFREPAVFQAAMDQWNANHTGPGAASVFNQVGFFRLPDNATIFETTPDPASGPKSGHFEIMFSNFYNLPGLAAPTSGTTISFDVAVIPATSRGSVELTSTDPFAAPAIDPAYLQSEFDIFTMLEAVKAVRRFAEAQTFDGYIIEPFGEFGAATTDELLETFARGNAATVFHPVGTSSMSPKGANWGVVDPDLRVKGVEGLFIIDAGVINKLPTAHTMAPTFIVAERVDCALSLSRAPPTPVQAIARSQRAPNLSFPSTTTMSAVPDVQRPSRKGKERDQANFDFAENFQDKLIALRRNAAGPPRPKERQQMPALQHSAPQPSPASPSKPSSSRSKPSNHSPPSPRKLHPITQHHPSRSSPGEADPEDFSRLRISSPPNTRPSPTHRHVGPSKLFNPDTDPIPMRRTAEPESISDATSSSYAPRREVNGTSTAAQSSHHLRDGPPRQLFDHRKDDPVRFSVLSRPNGRPTPTPKSSGEYVSASSASSYAASTLSSSFTLSSDTTSGSSASALFDNRSKPSSDSSTNNKFALQLKGLYRNITELETQIKKDDATDDSNESNTRIMLQGKETTDEQFERERWRKQIADHKMLAEMMHNLLEISLAPTVPASLRNIPVKYNIIVRLWSYGFHKLLESLRRASFTSPLALEHLQDFIYYAYTFYTGLYEEQTLISFKSGWLEALGDLARYQMIVATMVQSNFGHGALLTTDALSKVPADNADKEETSGLEDTHSDSDIRHQEPSVGVAAARLMEVEPEKERWRKIAQGWYGKGIADTPGNGRLHHHLGLLSREVEGEELRAVYHFVKSMTTLHPFLTSRETILPVWSIALQARRSLPEARAPDLFVLLHGMLFTNIELDNFQPTLARFLERLAIEGAEDKEWIMMAVVNIGAVLEYGKPGGVLKKAGAIGGKDVSGTTTRVMMTKDREHDKDRMDIDEAPSHPTPPSPEAEAEIVTPVVFSLALQLIFAMLSHVLRHPIRGDMPNPYLTVLMTFLATILKEEKALKILERNIPWAELAKFFSGIPSRIMKKQQLDQVVTHGERWVMLSSKCTPLREDWCLRAMEWVGRKIFERGYWPKEDDRQAELELLDERLKDTDGHIEDDTGREETLVDDRWTRIARCAVGIANVVDGFKWVEGTRQWLVEGLLAQKVRRWQELDRIEREEEERRRMGRRWDDSMDIDDEPAYEESSDEDDENDSEEVKALKARRKYLQSLIQATSQTTISPPRHPRSSKANKAADGRPPLSILPGYTILVVDTNILLSSLPLLTPVIESLRWTVVIPLPVIMELDGLATNMSTLGQAARDALEYVTSHIRTHSVSLKVQTSKGNYLTSLNVRTEQVDFVDNMTGSLAERSMDDLILKAAIWQDEHWVDRTAMLKVELKSEDISAAVKVVLITLDRNLRLKARSRSLPAANEKELASIFATAT</sequence>
<evidence type="ECO:0000313" key="2">
    <source>
        <dbReference type="Proteomes" id="UP000824881"/>
    </source>
</evidence>
<organism evidence="1 2">
    <name type="scientific">Pleurotus cornucopiae</name>
    <name type="common">Cornucopia mushroom</name>
    <dbReference type="NCBI Taxonomy" id="5321"/>
    <lineage>
        <taxon>Eukaryota</taxon>
        <taxon>Fungi</taxon>
        <taxon>Dikarya</taxon>
        <taxon>Basidiomycota</taxon>
        <taxon>Agaricomycotina</taxon>
        <taxon>Agaricomycetes</taxon>
        <taxon>Agaricomycetidae</taxon>
        <taxon>Agaricales</taxon>
        <taxon>Pleurotineae</taxon>
        <taxon>Pleurotaceae</taxon>
        <taxon>Pleurotus</taxon>
    </lineage>
</organism>
<protein>
    <submittedName>
        <fullName evidence="1">Uncharacterized protein</fullName>
    </submittedName>
</protein>
<evidence type="ECO:0000313" key="1">
    <source>
        <dbReference type="EMBL" id="KAG9219455.1"/>
    </source>
</evidence>
<proteinExistence type="predicted"/>
<dbReference type="EMBL" id="WQMT02000009">
    <property type="protein sequence ID" value="KAG9219455.1"/>
    <property type="molecule type" value="Genomic_DNA"/>
</dbReference>